<evidence type="ECO:0000259" key="1">
    <source>
        <dbReference type="Pfam" id="PF13556"/>
    </source>
</evidence>
<dbReference type="Proteomes" id="UP000067523">
    <property type="component" value="Chromosome"/>
</dbReference>
<dbReference type="STRING" id="118060.ATZ35_14490"/>
<feature type="domain" description="PucR C-terminal helix-turn-helix" evidence="1">
    <location>
        <begin position="235"/>
        <end position="276"/>
    </location>
</feature>
<sequence>MTIEELIELYPFGKIQQTNATNENISFPVDGQYFVLPKDSLQETEIRLLEKLFPAKDSFVDQKKHPWYDYLFNQGSLDLEGNFRIIHIQLKKPKAFLQAEWENSITEIFPNLVDFFFTSQNDGALIEKYAKNHYTLEELQSIFLTLDADFDSSTTAFIGNFFSVHEPFPTLFEEEQKIFKKEAEYLRGKTTFALPDVALHYFTQEAMKQSDIIQTFNKQLVLTNEIQQLILSLWRNQGNISSTAKDLYMHRNTLHYRLEKFYEQTGLSLKKMDDLVFCYLLITKQEK</sequence>
<organism evidence="2 3">
    <name type="scientific">Enterococcus rotai</name>
    <dbReference type="NCBI Taxonomy" id="118060"/>
    <lineage>
        <taxon>Bacteria</taxon>
        <taxon>Bacillati</taxon>
        <taxon>Bacillota</taxon>
        <taxon>Bacilli</taxon>
        <taxon>Lactobacillales</taxon>
        <taxon>Enterococcaceae</taxon>
        <taxon>Enterococcus</taxon>
    </lineage>
</organism>
<dbReference type="InterPro" id="IPR009057">
    <property type="entry name" value="Homeodomain-like_sf"/>
</dbReference>
<accession>A0A0U2VYG7</accession>
<dbReference type="RefSeq" id="WP_208927877.1">
    <property type="nucleotide sequence ID" value="NZ_CP013655.1"/>
</dbReference>
<reference evidence="3" key="1">
    <citation type="submission" date="2015-12" db="EMBL/GenBank/DDBJ databases">
        <authorList>
            <person name="Lauer A."/>
            <person name="Humrighouse B."/>
            <person name="Loparev V."/>
            <person name="Shewmaker P.L."/>
            <person name="Whitney A.M."/>
            <person name="McLaughlin R.W."/>
        </authorList>
    </citation>
    <scope>NUCLEOTIDE SEQUENCE [LARGE SCALE GENOMIC DNA]</scope>
    <source>
        <strain evidence="3">LMG 26678</strain>
    </source>
</reference>
<protein>
    <submittedName>
        <fullName evidence="2">Fis family transcriptional regulator</fullName>
    </submittedName>
</protein>
<dbReference type="InterPro" id="IPR042070">
    <property type="entry name" value="PucR_C-HTH_sf"/>
</dbReference>
<keyword evidence="3" id="KW-1185">Reference proteome</keyword>
<dbReference type="Pfam" id="PF13556">
    <property type="entry name" value="HTH_30"/>
    <property type="match status" value="1"/>
</dbReference>
<dbReference type="SUPFAM" id="SSF46689">
    <property type="entry name" value="Homeodomain-like"/>
    <property type="match status" value="1"/>
</dbReference>
<proteinExistence type="predicted"/>
<dbReference type="PANTHER" id="PTHR33744">
    <property type="entry name" value="CARBOHYDRATE DIACID REGULATOR"/>
    <property type="match status" value="1"/>
</dbReference>
<evidence type="ECO:0000313" key="2">
    <source>
        <dbReference type="EMBL" id="ALS38308.1"/>
    </source>
</evidence>
<dbReference type="EMBL" id="CP013655">
    <property type="protein sequence ID" value="ALS38308.1"/>
    <property type="molecule type" value="Genomic_DNA"/>
</dbReference>
<dbReference type="InterPro" id="IPR025736">
    <property type="entry name" value="PucR_C-HTH_dom"/>
</dbReference>
<name>A0A0U2VYG7_9ENTE</name>
<dbReference type="InterPro" id="IPR051448">
    <property type="entry name" value="CdaR-like_regulators"/>
</dbReference>
<dbReference type="AlphaFoldDB" id="A0A0U2VYG7"/>
<dbReference type="KEGG" id="erx:ATZ35_14490"/>
<dbReference type="PANTHER" id="PTHR33744:SF15">
    <property type="entry name" value="CARBOHYDRATE DIACID REGULATOR"/>
    <property type="match status" value="1"/>
</dbReference>
<gene>
    <name evidence="2" type="ORF">ATZ35_14490</name>
</gene>
<dbReference type="Gene3D" id="1.10.10.2840">
    <property type="entry name" value="PucR C-terminal helix-turn-helix domain"/>
    <property type="match status" value="1"/>
</dbReference>
<evidence type="ECO:0000313" key="3">
    <source>
        <dbReference type="Proteomes" id="UP000067523"/>
    </source>
</evidence>